<comment type="caution">
    <text evidence="7">The sequence shown here is derived from an EMBL/GenBank/DDBJ whole genome shotgun (WGS) entry which is preliminary data.</text>
</comment>
<evidence type="ECO:0000256" key="2">
    <source>
        <dbReference type="ARBA" id="ARBA00023015"/>
    </source>
</evidence>
<feature type="domain" description="RNA polymerase sigma-70 region 2" evidence="5">
    <location>
        <begin position="17"/>
        <end position="84"/>
    </location>
</feature>
<proteinExistence type="inferred from homology"/>
<dbReference type="PANTHER" id="PTHR43133:SF46">
    <property type="entry name" value="RNA POLYMERASE SIGMA-70 FACTOR ECF SUBFAMILY"/>
    <property type="match status" value="1"/>
</dbReference>
<evidence type="ECO:0000259" key="5">
    <source>
        <dbReference type="Pfam" id="PF04542"/>
    </source>
</evidence>
<dbReference type="NCBIfam" id="TIGR02937">
    <property type="entry name" value="sigma70-ECF"/>
    <property type="match status" value="1"/>
</dbReference>
<dbReference type="SUPFAM" id="SSF88659">
    <property type="entry name" value="Sigma3 and sigma4 domains of RNA polymerase sigma factors"/>
    <property type="match status" value="1"/>
</dbReference>
<protein>
    <submittedName>
        <fullName evidence="7">Sigma-70 family RNA polymerase sigma factor</fullName>
    </submittedName>
</protein>
<dbReference type="InterPro" id="IPR013249">
    <property type="entry name" value="RNA_pol_sigma70_r4_t2"/>
</dbReference>
<evidence type="ECO:0000256" key="1">
    <source>
        <dbReference type="ARBA" id="ARBA00010641"/>
    </source>
</evidence>
<dbReference type="Pfam" id="PF08281">
    <property type="entry name" value="Sigma70_r4_2"/>
    <property type="match status" value="1"/>
</dbReference>
<keyword evidence="2" id="KW-0805">Transcription regulation</keyword>
<evidence type="ECO:0000256" key="3">
    <source>
        <dbReference type="ARBA" id="ARBA00023082"/>
    </source>
</evidence>
<dbReference type="InterPro" id="IPR014284">
    <property type="entry name" value="RNA_pol_sigma-70_dom"/>
</dbReference>
<dbReference type="InterPro" id="IPR036388">
    <property type="entry name" value="WH-like_DNA-bd_sf"/>
</dbReference>
<accession>A0ABY2WPE2</accession>
<keyword evidence="8" id="KW-1185">Reference proteome</keyword>
<keyword evidence="3" id="KW-0731">Sigma factor</keyword>
<organism evidence="7 8">
    <name type="scientific">Flagellimonas algicola</name>
    <dbReference type="NCBI Taxonomy" id="2583815"/>
    <lineage>
        <taxon>Bacteria</taxon>
        <taxon>Pseudomonadati</taxon>
        <taxon>Bacteroidota</taxon>
        <taxon>Flavobacteriia</taxon>
        <taxon>Flavobacteriales</taxon>
        <taxon>Flavobacteriaceae</taxon>
        <taxon>Flagellimonas</taxon>
    </lineage>
</organism>
<gene>
    <name evidence="7" type="ORF">FGG15_03010</name>
</gene>
<keyword evidence="4" id="KW-0804">Transcription</keyword>
<dbReference type="InterPro" id="IPR007627">
    <property type="entry name" value="RNA_pol_sigma70_r2"/>
</dbReference>
<sequence length="184" mass="21482">MGKLKITTQKEEKLEGLFREHYAYLVLVAFGIVGNQDIAKDVVQDFFVWYCQKEKEIAVRGTFKTYAARAVKNLSIQHIEKKKRKVDILKNLNPREFEEPLVLANKISNEQRLRELLDKLPTARREIFISYVAYNMSYSEIAKENDISINTVKTQMKRAYAFFKNHIPDNSVLVILLTLLLKNL</sequence>
<evidence type="ECO:0000256" key="4">
    <source>
        <dbReference type="ARBA" id="ARBA00023163"/>
    </source>
</evidence>
<comment type="similarity">
    <text evidence="1">Belongs to the sigma-70 factor family. ECF subfamily.</text>
</comment>
<dbReference type="Gene3D" id="1.10.1740.10">
    <property type="match status" value="1"/>
</dbReference>
<dbReference type="InterPro" id="IPR013325">
    <property type="entry name" value="RNA_pol_sigma_r2"/>
</dbReference>
<dbReference type="Gene3D" id="1.10.10.10">
    <property type="entry name" value="Winged helix-like DNA-binding domain superfamily/Winged helix DNA-binding domain"/>
    <property type="match status" value="1"/>
</dbReference>
<dbReference type="Proteomes" id="UP000751614">
    <property type="component" value="Unassembled WGS sequence"/>
</dbReference>
<dbReference type="CDD" id="cd06171">
    <property type="entry name" value="Sigma70_r4"/>
    <property type="match status" value="1"/>
</dbReference>
<name>A0ABY2WPE2_9FLAO</name>
<dbReference type="SUPFAM" id="SSF88946">
    <property type="entry name" value="Sigma2 domain of RNA polymerase sigma factors"/>
    <property type="match status" value="1"/>
</dbReference>
<evidence type="ECO:0000313" key="8">
    <source>
        <dbReference type="Proteomes" id="UP000751614"/>
    </source>
</evidence>
<dbReference type="PANTHER" id="PTHR43133">
    <property type="entry name" value="RNA POLYMERASE ECF-TYPE SIGMA FACTO"/>
    <property type="match status" value="1"/>
</dbReference>
<dbReference type="InterPro" id="IPR013324">
    <property type="entry name" value="RNA_pol_sigma_r3/r4-like"/>
</dbReference>
<feature type="domain" description="RNA polymerase sigma factor 70 region 4 type 2" evidence="6">
    <location>
        <begin position="111"/>
        <end position="161"/>
    </location>
</feature>
<reference evidence="7 8" key="1">
    <citation type="submission" date="2019-05" db="EMBL/GenBank/DDBJ databases">
        <title>Flagellimonas sp. AsT0115, sp. nov., isolated from a marine red algae, Asparagopsis taxiformis.</title>
        <authorList>
            <person name="Kim J."/>
            <person name="Jeong S.E."/>
            <person name="Jeon C.O."/>
        </authorList>
    </citation>
    <scope>NUCLEOTIDE SEQUENCE [LARGE SCALE GENOMIC DNA]</scope>
    <source>
        <strain evidence="7 8">AsT0115</strain>
    </source>
</reference>
<dbReference type="EMBL" id="VCNI01000001">
    <property type="protein sequence ID" value="TMU56526.1"/>
    <property type="molecule type" value="Genomic_DNA"/>
</dbReference>
<evidence type="ECO:0000313" key="7">
    <source>
        <dbReference type="EMBL" id="TMU56526.1"/>
    </source>
</evidence>
<dbReference type="Pfam" id="PF04542">
    <property type="entry name" value="Sigma70_r2"/>
    <property type="match status" value="1"/>
</dbReference>
<evidence type="ECO:0000259" key="6">
    <source>
        <dbReference type="Pfam" id="PF08281"/>
    </source>
</evidence>
<dbReference type="InterPro" id="IPR039425">
    <property type="entry name" value="RNA_pol_sigma-70-like"/>
</dbReference>